<keyword evidence="3" id="KW-1185">Reference proteome</keyword>
<dbReference type="OrthoDB" id="6168375at2"/>
<evidence type="ECO:0000313" key="2">
    <source>
        <dbReference type="EMBL" id="OLO04864.1"/>
    </source>
</evidence>
<proteinExistence type="predicted"/>
<comment type="caution">
    <text evidence="2">The sequence shown here is derived from an EMBL/GenBank/DDBJ whole genome shotgun (WGS) entry which is preliminary data.</text>
</comment>
<gene>
    <name evidence="2" type="ORF">BTW07_07130</name>
</gene>
<reference evidence="2 3" key="1">
    <citation type="submission" date="2016-12" db="EMBL/GenBank/DDBJ databases">
        <title>Draft genome sequences of strains Salinicola socius SMB35, Salinicola sp. MH3R3-1 and Chromohalobacter sp. SMB17 from the Verkhnekamsk potash mining region of Russia.</title>
        <authorList>
            <person name="Mavrodi D.V."/>
            <person name="Olsson B.E."/>
            <person name="Korsakova E.S."/>
            <person name="Pyankova A."/>
            <person name="Mavrodi O.V."/>
            <person name="Plotnikova E.G."/>
        </authorList>
    </citation>
    <scope>NUCLEOTIDE SEQUENCE [LARGE SCALE GENOMIC DNA]</scope>
    <source>
        <strain evidence="2 3">SMB35</strain>
    </source>
</reference>
<organism evidence="2 3">
    <name type="scientific">Salinicola socius</name>
    <dbReference type="NCBI Taxonomy" id="404433"/>
    <lineage>
        <taxon>Bacteria</taxon>
        <taxon>Pseudomonadati</taxon>
        <taxon>Pseudomonadota</taxon>
        <taxon>Gammaproteobacteria</taxon>
        <taxon>Oceanospirillales</taxon>
        <taxon>Halomonadaceae</taxon>
        <taxon>Salinicola</taxon>
    </lineage>
</organism>
<dbReference type="EMBL" id="MSDO01000008">
    <property type="protein sequence ID" value="OLO04864.1"/>
    <property type="molecule type" value="Genomic_DNA"/>
</dbReference>
<protein>
    <submittedName>
        <fullName evidence="2">Uncharacterized protein</fullName>
    </submittedName>
</protein>
<sequence length="114" mass="12245">MINTIIARVSGASRYEFEGRKGGKVSIINEVDADNDNQIGMQNSDMSADFSIVDQIRNAGVELPCNLELDIELRMVRAGQNKQQTTSMHVIAARRPKGAGSAPASNAKPESAKA</sequence>
<evidence type="ECO:0000256" key="1">
    <source>
        <dbReference type="SAM" id="MobiDB-lite"/>
    </source>
</evidence>
<name>A0A1Q8STW4_9GAMM</name>
<dbReference type="Proteomes" id="UP000186878">
    <property type="component" value="Unassembled WGS sequence"/>
</dbReference>
<accession>A0A1Q8STW4</accession>
<dbReference type="AlphaFoldDB" id="A0A1Q8STW4"/>
<feature type="region of interest" description="Disordered" evidence="1">
    <location>
        <begin position="93"/>
        <end position="114"/>
    </location>
</feature>
<dbReference type="STRING" id="404433.BTW07_07130"/>
<evidence type="ECO:0000313" key="3">
    <source>
        <dbReference type="Proteomes" id="UP000186878"/>
    </source>
</evidence>